<evidence type="ECO:0000313" key="5">
    <source>
        <dbReference type="Proteomes" id="UP000823749"/>
    </source>
</evidence>
<dbReference type="SUPFAM" id="SSF54403">
    <property type="entry name" value="Cystatin/monellin"/>
    <property type="match status" value="1"/>
</dbReference>
<keyword evidence="2" id="KW-0789">Thiol protease inhibitor</keyword>
<dbReference type="GO" id="GO:0004869">
    <property type="term" value="F:cysteine-type endopeptidase inhibitor activity"/>
    <property type="evidence" value="ECO:0007669"/>
    <property type="project" value="UniProtKB-KW"/>
</dbReference>
<protein>
    <recommendedName>
        <fullName evidence="3">Cystatin domain-containing protein</fullName>
    </recommendedName>
</protein>
<gene>
    <name evidence="4" type="ORF">RHGRI_007068</name>
</gene>
<dbReference type="AlphaFoldDB" id="A0AAV6KVH5"/>
<dbReference type="Pfam" id="PF00031">
    <property type="entry name" value="Cystatin"/>
    <property type="match status" value="1"/>
</dbReference>
<organism evidence="4 5">
    <name type="scientific">Rhododendron griersonianum</name>
    <dbReference type="NCBI Taxonomy" id="479676"/>
    <lineage>
        <taxon>Eukaryota</taxon>
        <taxon>Viridiplantae</taxon>
        <taxon>Streptophyta</taxon>
        <taxon>Embryophyta</taxon>
        <taxon>Tracheophyta</taxon>
        <taxon>Spermatophyta</taxon>
        <taxon>Magnoliopsida</taxon>
        <taxon>eudicotyledons</taxon>
        <taxon>Gunneridae</taxon>
        <taxon>Pentapetalae</taxon>
        <taxon>asterids</taxon>
        <taxon>Ericales</taxon>
        <taxon>Ericaceae</taxon>
        <taxon>Ericoideae</taxon>
        <taxon>Rhodoreae</taxon>
        <taxon>Rhododendron</taxon>
    </lineage>
</organism>
<dbReference type="Proteomes" id="UP000823749">
    <property type="component" value="Chromosome 3"/>
</dbReference>
<evidence type="ECO:0000313" key="4">
    <source>
        <dbReference type="EMBL" id="KAG5556675.1"/>
    </source>
</evidence>
<dbReference type="InterPro" id="IPR000010">
    <property type="entry name" value="Cystatin_dom"/>
</dbReference>
<dbReference type="PANTHER" id="PTHR31260">
    <property type="entry name" value="CYSTATIN/MONELLIN SUPERFAMILY PROTEIN"/>
    <property type="match status" value="1"/>
</dbReference>
<keyword evidence="1" id="KW-0646">Protease inhibitor</keyword>
<dbReference type="InterPro" id="IPR046350">
    <property type="entry name" value="Cystatin_sf"/>
</dbReference>
<reference evidence="4" key="1">
    <citation type="submission" date="2020-08" db="EMBL/GenBank/DDBJ databases">
        <title>Plant Genome Project.</title>
        <authorList>
            <person name="Zhang R.-G."/>
        </authorList>
    </citation>
    <scope>NUCLEOTIDE SEQUENCE</scope>
    <source>
        <strain evidence="4">WSP0</strain>
        <tissue evidence="4">Leaf</tissue>
    </source>
</reference>
<dbReference type="EMBL" id="JACTNZ010000003">
    <property type="protein sequence ID" value="KAG5556675.1"/>
    <property type="molecule type" value="Genomic_DNA"/>
</dbReference>
<evidence type="ECO:0000256" key="2">
    <source>
        <dbReference type="ARBA" id="ARBA00022704"/>
    </source>
</evidence>
<dbReference type="PANTHER" id="PTHR31260:SF28">
    <property type="entry name" value="CYSTATIN DOMAIN PROTEIN"/>
    <property type="match status" value="1"/>
</dbReference>
<proteinExistence type="predicted"/>
<name>A0AAV6KVH5_9ERIC</name>
<sequence>MHEMTGKEFEEYMRQIEESDGFDVIHFPRSFGLGKIMPIFDMDPNLISHSALAPWEYNEGEKTNLEFVKVVKANGVPISGFMYYITFDVKDRDVVDGHTKEFQARVWHGIPKITVELCRPKPTKVNYLAMFDVIDGY</sequence>
<comment type="caution">
    <text evidence="4">The sequence shown here is derived from an EMBL/GenBank/DDBJ whole genome shotgun (WGS) entry which is preliminary data.</text>
</comment>
<dbReference type="InterPro" id="IPR006462">
    <property type="entry name" value="MS5"/>
</dbReference>
<evidence type="ECO:0000259" key="3">
    <source>
        <dbReference type="Pfam" id="PF00031"/>
    </source>
</evidence>
<evidence type="ECO:0000256" key="1">
    <source>
        <dbReference type="ARBA" id="ARBA00022690"/>
    </source>
</evidence>
<keyword evidence="5" id="KW-1185">Reference proteome</keyword>
<dbReference type="InterPro" id="IPR006525">
    <property type="entry name" value="Cystatin-related_pln"/>
</dbReference>
<feature type="domain" description="Cystatin" evidence="3">
    <location>
        <begin position="53"/>
        <end position="108"/>
    </location>
</feature>
<dbReference type="NCBIfam" id="TIGR01638">
    <property type="entry name" value="Atha_cystat_rel"/>
    <property type="match status" value="1"/>
</dbReference>
<accession>A0AAV6KVH5</accession>
<dbReference type="Gene3D" id="3.10.450.10">
    <property type="match status" value="1"/>
</dbReference>